<keyword evidence="8" id="KW-0739">Sodium transport</keyword>
<evidence type="ECO:0000256" key="2">
    <source>
        <dbReference type="ARBA" id="ARBA00022448"/>
    </source>
</evidence>
<feature type="transmembrane region" description="Helical" evidence="10">
    <location>
        <begin position="304"/>
        <end position="326"/>
    </location>
</feature>
<dbReference type="PANTHER" id="PTHR10110:SF187">
    <property type="entry name" value="SODIUM_HYDROGEN EXCHANGER"/>
    <property type="match status" value="1"/>
</dbReference>
<feature type="transmembrane region" description="Helical" evidence="10">
    <location>
        <begin position="346"/>
        <end position="374"/>
    </location>
</feature>
<feature type="transmembrane region" description="Helical" evidence="10">
    <location>
        <begin position="173"/>
        <end position="196"/>
    </location>
</feature>
<dbReference type="GO" id="GO:0098719">
    <property type="term" value="P:sodium ion import across plasma membrane"/>
    <property type="evidence" value="ECO:0007669"/>
    <property type="project" value="TreeGrafter"/>
</dbReference>
<evidence type="ECO:0000256" key="1">
    <source>
        <dbReference type="ARBA" id="ARBA00004141"/>
    </source>
</evidence>
<feature type="transmembrane region" description="Helical" evidence="10">
    <location>
        <begin position="271"/>
        <end position="292"/>
    </location>
</feature>
<evidence type="ECO:0000256" key="9">
    <source>
        <dbReference type="SAM" id="MobiDB-lite"/>
    </source>
</evidence>
<comment type="caution">
    <text evidence="12">The sequence shown here is derived from an EMBL/GenBank/DDBJ whole genome shotgun (WGS) entry which is preliminary data.</text>
</comment>
<accession>A0A9N8DJW5</accession>
<feature type="transmembrane region" description="Helical" evidence="10">
    <location>
        <begin position="208"/>
        <end position="225"/>
    </location>
</feature>
<proteinExistence type="predicted"/>
<dbReference type="GO" id="GO:0005886">
    <property type="term" value="C:plasma membrane"/>
    <property type="evidence" value="ECO:0007669"/>
    <property type="project" value="TreeGrafter"/>
</dbReference>
<dbReference type="GO" id="GO:0051453">
    <property type="term" value="P:regulation of intracellular pH"/>
    <property type="evidence" value="ECO:0007669"/>
    <property type="project" value="TreeGrafter"/>
</dbReference>
<keyword evidence="4 10" id="KW-1133">Transmembrane helix</keyword>
<feature type="transmembrane region" description="Helical" evidence="10">
    <location>
        <begin position="616"/>
        <end position="633"/>
    </location>
</feature>
<dbReference type="EMBL" id="CAICTM010000167">
    <property type="protein sequence ID" value="CAB9503511.1"/>
    <property type="molecule type" value="Genomic_DNA"/>
</dbReference>
<comment type="subcellular location">
    <subcellularLocation>
        <location evidence="1">Membrane</location>
        <topology evidence="1">Multi-pass membrane protein</topology>
    </subcellularLocation>
</comment>
<dbReference type="InterPro" id="IPR018422">
    <property type="entry name" value="Cation/H_exchanger_CPA1"/>
</dbReference>
<evidence type="ECO:0000256" key="10">
    <source>
        <dbReference type="SAM" id="Phobius"/>
    </source>
</evidence>
<sequence>MKAEPFRPSKARLLENQYDDAYFADDKYNDDGNKNNDDAKRNNDDDGGGGGGGGYDDYYTDDLVSAADERCSAFLVSFLEGTTDAHDTCEGMMNAYTAADCSESDSMYNDLHDYDDYFNEFAEHECCQALMAHHREYCEEDRLLSNFHLFAAASILLLCECAKALVARANIHFLPEAAVCILVGTICGLTAHILPFTNIDDISFDDELFLTVLLPPIIFEAALSVSKYEFKRRRGAIFMFSVFGTVISTFTAGLMVHFISKLSKATTFPMLDSLVFGALISSIDPVAILSVLSSLNMDQKDTIFILVFGESLLNDGIAITVFQTLVDRFDGKTNDGTTSLDEIFDALASFLIAMFGSIFVGLTCGCGAWVYFFLLGRDLPPVMEVGSFFLWALIPWYIADGLGMSGIVSIVAVAFFIDIYIAGPKDPKGGPPKRPKVEFNSEDGHYMHMQDHPAQSMSSFESTGRSVGPLPSTERLHLSSVADRHVRFVAHLTAQLAENAIFAYLGLFLFSNNYDWDPTLVTISIFSCVASRAFMVVVVSWVILHIYRCRGMAGASVSNSSKTAVAISDPRTQAVLVLAGLRGAVSLALVENVPIYNQQTGEGCEFKQLMKGMTSASILFTTFVFGGGAYYILPALGISRDAESVEKSSVQTPIHEHEAEIRVPDAVVV</sequence>
<dbReference type="Gene3D" id="6.10.140.1330">
    <property type="match status" value="1"/>
</dbReference>
<keyword evidence="6" id="KW-0406">Ion transport</keyword>
<dbReference type="InterPro" id="IPR004709">
    <property type="entry name" value="NaH_exchanger"/>
</dbReference>
<dbReference type="Pfam" id="PF00999">
    <property type="entry name" value="Na_H_Exchanger"/>
    <property type="match status" value="2"/>
</dbReference>
<keyword evidence="7 10" id="KW-0472">Membrane</keyword>
<feature type="transmembrane region" description="Helical" evidence="10">
    <location>
        <begin position="488"/>
        <end position="511"/>
    </location>
</feature>
<keyword evidence="13" id="KW-1185">Reference proteome</keyword>
<evidence type="ECO:0000256" key="5">
    <source>
        <dbReference type="ARBA" id="ARBA00023053"/>
    </source>
</evidence>
<evidence type="ECO:0000256" key="7">
    <source>
        <dbReference type="ARBA" id="ARBA00023136"/>
    </source>
</evidence>
<dbReference type="Proteomes" id="UP001153069">
    <property type="component" value="Unassembled WGS sequence"/>
</dbReference>
<name>A0A9N8DJW5_9STRA</name>
<dbReference type="GO" id="GO:0015385">
    <property type="term" value="F:sodium:proton antiporter activity"/>
    <property type="evidence" value="ECO:0007669"/>
    <property type="project" value="InterPro"/>
</dbReference>
<evidence type="ECO:0000256" key="3">
    <source>
        <dbReference type="ARBA" id="ARBA00022692"/>
    </source>
</evidence>
<evidence type="ECO:0000256" key="4">
    <source>
        <dbReference type="ARBA" id="ARBA00022989"/>
    </source>
</evidence>
<dbReference type="InterPro" id="IPR006153">
    <property type="entry name" value="Cation/H_exchanger_TM"/>
</dbReference>
<evidence type="ECO:0000313" key="12">
    <source>
        <dbReference type="EMBL" id="CAB9503511.1"/>
    </source>
</evidence>
<feature type="transmembrane region" description="Helical" evidence="10">
    <location>
        <begin position="381"/>
        <end position="398"/>
    </location>
</feature>
<organism evidence="12 13">
    <name type="scientific">Seminavis robusta</name>
    <dbReference type="NCBI Taxonomy" id="568900"/>
    <lineage>
        <taxon>Eukaryota</taxon>
        <taxon>Sar</taxon>
        <taxon>Stramenopiles</taxon>
        <taxon>Ochrophyta</taxon>
        <taxon>Bacillariophyta</taxon>
        <taxon>Bacillariophyceae</taxon>
        <taxon>Bacillariophycidae</taxon>
        <taxon>Naviculales</taxon>
        <taxon>Naviculaceae</taxon>
        <taxon>Seminavis</taxon>
    </lineage>
</organism>
<feature type="region of interest" description="Disordered" evidence="9">
    <location>
        <begin position="24"/>
        <end position="53"/>
    </location>
</feature>
<feature type="transmembrane region" description="Helical" evidence="10">
    <location>
        <begin position="237"/>
        <end position="259"/>
    </location>
</feature>
<evidence type="ECO:0000259" key="11">
    <source>
        <dbReference type="Pfam" id="PF00999"/>
    </source>
</evidence>
<evidence type="ECO:0000313" key="13">
    <source>
        <dbReference type="Proteomes" id="UP001153069"/>
    </source>
</evidence>
<protein>
    <submittedName>
        <fullName evidence="12">Sodium/hydrogen exchanger</fullName>
    </submittedName>
</protein>
<feature type="transmembrane region" description="Helical" evidence="10">
    <location>
        <begin position="523"/>
        <end position="544"/>
    </location>
</feature>
<feature type="domain" description="Cation/H+ exchanger transmembrane" evidence="11">
    <location>
        <begin position="165"/>
        <end position="415"/>
    </location>
</feature>
<dbReference type="PANTHER" id="PTHR10110">
    <property type="entry name" value="SODIUM/HYDROGEN EXCHANGER"/>
    <property type="match status" value="1"/>
</dbReference>
<dbReference type="PRINTS" id="PR01084">
    <property type="entry name" value="NAHEXCHNGR"/>
</dbReference>
<keyword evidence="5" id="KW-0915">Sodium</keyword>
<evidence type="ECO:0000256" key="8">
    <source>
        <dbReference type="ARBA" id="ARBA00023201"/>
    </source>
</evidence>
<keyword evidence="2" id="KW-0813">Transport</keyword>
<reference evidence="12" key="1">
    <citation type="submission" date="2020-06" db="EMBL/GenBank/DDBJ databases">
        <authorList>
            <consortium name="Plant Systems Biology data submission"/>
        </authorList>
    </citation>
    <scope>NUCLEOTIDE SEQUENCE</scope>
    <source>
        <strain evidence="12">D6</strain>
    </source>
</reference>
<dbReference type="GO" id="GO:0015386">
    <property type="term" value="F:potassium:proton antiporter activity"/>
    <property type="evidence" value="ECO:0007669"/>
    <property type="project" value="TreeGrafter"/>
</dbReference>
<feature type="compositionally biased region" description="Basic and acidic residues" evidence="9">
    <location>
        <begin position="24"/>
        <end position="44"/>
    </location>
</feature>
<dbReference type="AlphaFoldDB" id="A0A9N8DJW5"/>
<feature type="transmembrane region" description="Helical" evidence="10">
    <location>
        <begin position="404"/>
        <end position="423"/>
    </location>
</feature>
<evidence type="ECO:0000256" key="6">
    <source>
        <dbReference type="ARBA" id="ARBA00023065"/>
    </source>
</evidence>
<feature type="domain" description="Cation/H+ exchanger transmembrane" evidence="11">
    <location>
        <begin position="491"/>
        <end position="627"/>
    </location>
</feature>
<dbReference type="OrthoDB" id="196264at2759"/>
<gene>
    <name evidence="12" type="ORF">SEMRO_168_G074720.1</name>
</gene>
<keyword evidence="3 10" id="KW-0812">Transmembrane</keyword>